<evidence type="ECO:0000256" key="11">
    <source>
        <dbReference type="RuleBase" id="RU000544"/>
    </source>
</evidence>
<evidence type="ECO:0000256" key="1">
    <source>
        <dbReference type="ARBA" id="ARBA00007587"/>
    </source>
</evidence>
<evidence type="ECO:0000256" key="10">
    <source>
        <dbReference type="PIRSR" id="PIRSR035805-2"/>
    </source>
</evidence>
<comment type="subunit">
    <text evidence="8">Homotetramer.</text>
</comment>
<evidence type="ECO:0000256" key="12">
    <source>
        <dbReference type="RuleBase" id="RU004165"/>
    </source>
</evidence>
<organism evidence="13 14">
    <name type="scientific">Mycoplasmopsis phocirhinis</name>
    <dbReference type="NCBI Taxonomy" id="142650"/>
    <lineage>
        <taxon>Bacteria</taxon>
        <taxon>Bacillati</taxon>
        <taxon>Mycoplasmatota</taxon>
        <taxon>Mycoplasmoidales</taxon>
        <taxon>Metamycoplasmataceae</taxon>
        <taxon>Mycoplasmopsis</taxon>
    </lineage>
</organism>
<feature type="binding site" evidence="8">
    <location>
        <begin position="88"/>
        <end position="91"/>
    </location>
    <ligand>
        <name>ATP</name>
        <dbReference type="ChEBI" id="CHEBI:30616"/>
    </ligand>
</feature>
<evidence type="ECO:0000313" key="14">
    <source>
        <dbReference type="Proteomes" id="UP000289326"/>
    </source>
</evidence>
<dbReference type="HAMAP" id="MF_00124">
    <property type="entry name" value="Thymidine_kinase"/>
    <property type="match status" value="1"/>
</dbReference>
<keyword evidence="3 8" id="KW-0237">DNA synthesis</keyword>
<keyword evidence="6 8" id="KW-0418">Kinase</keyword>
<dbReference type="GO" id="GO:0071897">
    <property type="term" value="P:DNA biosynthetic process"/>
    <property type="evidence" value="ECO:0007669"/>
    <property type="project" value="UniProtKB-KW"/>
</dbReference>
<dbReference type="PIRSF" id="PIRSF035805">
    <property type="entry name" value="TK_cell"/>
    <property type="match status" value="1"/>
</dbReference>
<keyword evidence="8" id="KW-0862">Zinc</keyword>
<dbReference type="EMBL" id="CP034841">
    <property type="protein sequence ID" value="QBF34581.1"/>
    <property type="molecule type" value="Genomic_DNA"/>
</dbReference>
<dbReference type="SUPFAM" id="SSF57716">
    <property type="entry name" value="Glucocorticoid receptor-like (DNA-binding domain)"/>
    <property type="match status" value="1"/>
</dbReference>
<evidence type="ECO:0000256" key="3">
    <source>
        <dbReference type="ARBA" id="ARBA00022634"/>
    </source>
</evidence>
<keyword evidence="8" id="KW-0963">Cytoplasm</keyword>
<evidence type="ECO:0000256" key="5">
    <source>
        <dbReference type="ARBA" id="ARBA00022741"/>
    </source>
</evidence>
<dbReference type="KEGG" id="mphi:EG856_01415"/>
<dbReference type="EC" id="2.7.1.21" evidence="2 8"/>
<keyword evidence="5 8" id="KW-0547">Nucleotide-binding</keyword>
<dbReference type="AlphaFoldDB" id="A0A4P6MRX3"/>
<feature type="binding site" evidence="8">
    <location>
        <position position="179"/>
    </location>
    <ligand>
        <name>Zn(2+)</name>
        <dbReference type="ChEBI" id="CHEBI:29105"/>
    </ligand>
</feature>
<dbReference type="PANTHER" id="PTHR11441:SF0">
    <property type="entry name" value="THYMIDINE KINASE, CYTOSOLIC"/>
    <property type="match status" value="1"/>
</dbReference>
<dbReference type="Gene3D" id="3.30.60.20">
    <property type="match status" value="1"/>
</dbReference>
<feature type="binding site" evidence="10">
    <location>
        <position position="172"/>
    </location>
    <ligand>
        <name>substrate</name>
    </ligand>
</feature>
<dbReference type="GO" id="GO:0046104">
    <property type="term" value="P:thymidine metabolic process"/>
    <property type="evidence" value="ECO:0007669"/>
    <property type="project" value="TreeGrafter"/>
</dbReference>
<gene>
    <name evidence="8" type="primary">tdk</name>
    <name evidence="13" type="ORF">EG856_01415</name>
</gene>
<dbReference type="InterPro" id="IPR001267">
    <property type="entry name" value="Thymidine_kinase"/>
</dbReference>
<dbReference type="GO" id="GO:0005524">
    <property type="term" value="F:ATP binding"/>
    <property type="evidence" value="ECO:0007669"/>
    <property type="project" value="UniProtKB-UniRule"/>
</dbReference>
<comment type="similarity">
    <text evidence="1 8 12">Belongs to the thymidine kinase family.</text>
</comment>
<evidence type="ECO:0000256" key="8">
    <source>
        <dbReference type="HAMAP-Rule" id="MF_00124"/>
    </source>
</evidence>
<feature type="binding site" evidence="8">
    <location>
        <begin position="15"/>
        <end position="22"/>
    </location>
    <ligand>
        <name>ATP</name>
        <dbReference type="ChEBI" id="CHEBI:30616"/>
    </ligand>
</feature>
<dbReference type="NCBIfam" id="NF003296">
    <property type="entry name" value="PRK04296.1-1"/>
    <property type="match status" value="1"/>
</dbReference>
<evidence type="ECO:0000256" key="7">
    <source>
        <dbReference type="ARBA" id="ARBA00022840"/>
    </source>
</evidence>
<dbReference type="GO" id="GO:0008270">
    <property type="term" value="F:zinc ion binding"/>
    <property type="evidence" value="ECO:0007669"/>
    <property type="project" value="UniProtKB-UniRule"/>
</dbReference>
<dbReference type="InterPro" id="IPR027417">
    <property type="entry name" value="P-loop_NTPase"/>
</dbReference>
<feature type="binding site" evidence="8">
    <location>
        <position position="176"/>
    </location>
    <ligand>
        <name>Zn(2+)</name>
        <dbReference type="ChEBI" id="CHEBI:29105"/>
    </ligand>
</feature>
<sequence length="192" mass="21733">MNRGNIKGWLEVITGPMFSGKTEELLKRINTLKWAEVNTLVIKPSFDNRFSESELVSRTGARLNSQNVSNSKEILKLWNKNYQAVAIDEMNFFDEDFPQVIEELLKNNVNVLVSGLDLDFLRKPFGIAPHIIAIADEVCKLKAVCVKCKAPAGFSFRKIKSQDLNVLGDAEYEARCRICHMEGEKAKLNNIN</sequence>
<dbReference type="Pfam" id="PF00265">
    <property type="entry name" value="TK"/>
    <property type="match status" value="1"/>
</dbReference>
<dbReference type="PANTHER" id="PTHR11441">
    <property type="entry name" value="THYMIDINE KINASE"/>
    <property type="match status" value="1"/>
</dbReference>
<dbReference type="RefSeq" id="WP_130429358.1">
    <property type="nucleotide sequence ID" value="NZ_CP034841.1"/>
</dbReference>
<feature type="binding site" evidence="8">
    <location>
        <position position="148"/>
    </location>
    <ligand>
        <name>Zn(2+)</name>
        <dbReference type="ChEBI" id="CHEBI:29105"/>
    </ligand>
</feature>
<evidence type="ECO:0000256" key="9">
    <source>
        <dbReference type="PIRSR" id="PIRSR035805-1"/>
    </source>
</evidence>
<feature type="active site" description="Proton acceptor" evidence="8 9">
    <location>
        <position position="89"/>
    </location>
</feature>
<protein>
    <recommendedName>
        <fullName evidence="2 8">Thymidine kinase</fullName>
        <ecNumber evidence="2 8">2.7.1.21</ecNumber>
    </recommendedName>
</protein>
<comment type="catalytic activity">
    <reaction evidence="8 11">
        <text>thymidine + ATP = dTMP + ADP + H(+)</text>
        <dbReference type="Rhea" id="RHEA:19129"/>
        <dbReference type="ChEBI" id="CHEBI:15378"/>
        <dbReference type="ChEBI" id="CHEBI:17748"/>
        <dbReference type="ChEBI" id="CHEBI:30616"/>
        <dbReference type="ChEBI" id="CHEBI:63528"/>
        <dbReference type="ChEBI" id="CHEBI:456216"/>
        <dbReference type="EC" id="2.7.1.21"/>
    </reaction>
</comment>
<accession>A0A4P6MRX3</accession>
<name>A0A4P6MRX3_9BACT</name>
<dbReference type="Gene3D" id="3.40.50.300">
    <property type="entry name" value="P-loop containing nucleotide triphosphate hydrolases"/>
    <property type="match status" value="1"/>
</dbReference>
<evidence type="ECO:0000313" key="13">
    <source>
        <dbReference type="EMBL" id="QBF34581.1"/>
    </source>
</evidence>
<evidence type="ECO:0000256" key="4">
    <source>
        <dbReference type="ARBA" id="ARBA00022679"/>
    </source>
</evidence>
<keyword evidence="4 8" id="KW-0808">Transferase</keyword>
<dbReference type="GO" id="GO:0005829">
    <property type="term" value="C:cytosol"/>
    <property type="evidence" value="ECO:0007669"/>
    <property type="project" value="TreeGrafter"/>
</dbReference>
<dbReference type="OrthoDB" id="9781579at2"/>
<keyword evidence="7 8" id="KW-0067">ATP-binding</keyword>
<dbReference type="SUPFAM" id="SSF52540">
    <property type="entry name" value="P-loop containing nucleoside triphosphate hydrolases"/>
    <property type="match status" value="1"/>
</dbReference>
<feature type="binding site" evidence="8">
    <location>
        <position position="145"/>
    </location>
    <ligand>
        <name>Zn(2+)</name>
        <dbReference type="ChEBI" id="CHEBI:29105"/>
    </ligand>
</feature>
<keyword evidence="14" id="KW-1185">Reference proteome</keyword>
<comment type="subcellular location">
    <subcellularLocation>
        <location evidence="8">Cytoplasm</location>
    </subcellularLocation>
</comment>
<keyword evidence="8" id="KW-0479">Metal-binding</keyword>
<evidence type="ECO:0000256" key="2">
    <source>
        <dbReference type="ARBA" id="ARBA00012118"/>
    </source>
</evidence>
<dbReference type="GO" id="GO:0004797">
    <property type="term" value="F:thymidine kinase activity"/>
    <property type="evidence" value="ECO:0007669"/>
    <property type="project" value="UniProtKB-UniRule"/>
</dbReference>
<evidence type="ECO:0000256" key="6">
    <source>
        <dbReference type="ARBA" id="ARBA00022777"/>
    </source>
</evidence>
<dbReference type="Proteomes" id="UP000289326">
    <property type="component" value="Chromosome"/>
</dbReference>
<proteinExistence type="inferred from homology"/>
<reference evidence="13 14" key="1">
    <citation type="submission" date="2019-01" db="EMBL/GenBank/DDBJ databases">
        <title>Complete sequence and annotation of the Mycoplasma phocirhinis strain 852T genome.</title>
        <authorList>
            <person name="Frasca S.Jr."/>
            <person name="Kutish G.F."/>
            <person name="Castellanos Gell J."/>
            <person name="Michaels D.L."/>
            <person name="Brown D.R."/>
        </authorList>
    </citation>
    <scope>NUCLEOTIDE SEQUENCE [LARGE SCALE GENOMIC DNA]</scope>
    <source>
        <strain evidence="13 14">852</strain>
    </source>
</reference>